<reference evidence="1 2" key="1">
    <citation type="submission" date="2018-10" db="EMBL/GenBank/DDBJ databases">
        <title>Genomic Encyclopedia of Archaeal and Bacterial Type Strains, Phase II (KMG-II): from individual species to whole genera.</title>
        <authorList>
            <person name="Goeker M."/>
        </authorList>
    </citation>
    <scope>NUCLEOTIDE SEQUENCE [LARGE SCALE GENOMIC DNA]</scope>
    <source>
        <strain evidence="1 2">DSM 14954</strain>
    </source>
</reference>
<accession>A0A660LFK0</accession>
<keyword evidence="2" id="KW-1185">Reference proteome</keyword>
<sequence length="116" mass="12753">MFDLQSLADAIDLRRRELGFTLEQVAEQVHAPVEELRSLSAGGDPHMGVVMRTIQWTGLGIEAFLDEPAPLNADSAEKAERVAAFLRADRDLKPESAEAIESVLKAAYERFATSAR</sequence>
<dbReference type="AlphaFoldDB" id="A0A660LFK0"/>
<comment type="caution">
    <text evidence="1">The sequence shown here is derived from an EMBL/GenBank/DDBJ whole genome shotgun (WGS) entry which is preliminary data.</text>
</comment>
<proteinExistence type="predicted"/>
<evidence type="ECO:0000313" key="2">
    <source>
        <dbReference type="Proteomes" id="UP000278962"/>
    </source>
</evidence>
<dbReference type="Proteomes" id="UP000278962">
    <property type="component" value="Unassembled WGS sequence"/>
</dbReference>
<gene>
    <name evidence="1" type="ORF">C8N24_2822</name>
</gene>
<dbReference type="EMBL" id="RBIL01000001">
    <property type="protein sequence ID" value="RKQ92965.1"/>
    <property type="molecule type" value="Genomic_DNA"/>
</dbReference>
<name>A0A660LFK0_9ACTN</name>
<organism evidence="1 2">
    <name type="scientific">Solirubrobacter pauli</name>
    <dbReference type="NCBI Taxonomy" id="166793"/>
    <lineage>
        <taxon>Bacteria</taxon>
        <taxon>Bacillati</taxon>
        <taxon>Actinomycetota</taxon>
        <taxon>Thermoleophilia</taxon>
        <taxon>Solirubrobacterales</taxon>
        <taxon>Solirubrobacteraceae</taxon>
        <taxon>Solirubrobacter</taxon>
    </lineage>
</organism>
<protein>
    <submittedName>
        <fullName evidence="1">Uncharacterized protein</fullName>
    </submittedName>
</protein>
<evidence type="ECO:0000313" key="1">
    <source>
        <dbReference type="EMBL" id="RKQ92965.1"/>
    </source>
</evidence>